<gene>
    <name evidence="1" type="ORF">A2Y75_10640</name>
</gene>
<protein>
    <submittedName>
        <fullName evidence="1">Uncharacterized protein</fullName>
    </submittedName>
</protein>
<evidence type="ECO:0000313" key="2">
    <source>
        <dbReference type="Proteomes" id="UP000177876"/>
    </source>
</evidence>
<dbReference type="EMBL" id="MELK01000020">
    <property type="protein sequence ID" value="OFW58742.1"/>
    <property type="molecule type" value="Genomic_DNA"/>
</dbReference>
<dbReference type="Proteomes" id="UP000177876">
    <property type="component" value="Unassembled WGS sequence"/>
</dbReference>
<sequence length="60" mass="6633">MGDNLFKMKSFGSNIYLINEDGPTLIDAGFPVDLPQRFRSLIVEDKIWPLAGELPIPAGN</sequence>
<dbReference type="STRING" id="1797197.A2Y75_10640"/>
<proteinExistence type="predicted"/>
<comment type="caution">
    <text evidence="1">The sequence shown here is derived from an EMBL/GenBank/DDBJ whole genome shotgun (WGS) entry which is preliminary data.</text>
</comment>
<evidence type="ECO:0000313" key="1">
    <source>
        <dbReference type="EMBL" id="OFW58742.1"/>
    </source>
</evidence>
<accession>A0A1F2WPF5</accession>
<reference evidence="1 2" key="1">
    <citation type="journal article" date="2016" name="Nat. Commun.">
        <title>Thousands of microbial genomes shed light on interconnected biogeochemical processes in an aquifer system.</title>
        <authorList>
            <person name="Anantharaman K."/>
            <person name="Brown C.T."/>
            <person name="Hug L.A."/>
            <person name="Sharon I."/>
            <person name="Castelle C.J."/>
            <person name="Probst A.J."/>
            <person name="Thomas B.C."/>
            <person name="Singh A."/>
            <person name="Wilkins M.J."/>
            <person name="Karaoz U."/>
            <person name="Brodie E.L."/>
            <person name="Williams K.H."/>
            <person name="Hubbard S.S."/>
            <person name="Banfield J.F."/>
        </authorList>
    </citation>
    <scope>NUCLEOTIDE SEQUENCE [LARGE SCALE GENOMIC DNA]</scope>
</reference>
<dbReference type="AlphaFoldDB" id="A0A1F2WPF5"/>
<name>A0A1F2WPF5_9ACTN</name>
<organism evidence="1 2">
    <name type="scientific">Candidatus Solincola sediminis</name>
    <dbReference type="NCBI Taxonomy" id="1797199"/>
    <lineage>
        <taxon>Bacteria</taxon>
        <taxon>Bacillati</taxon>
        <taxon>Actinomycetota</taxon>
        <taxon>Candidatus Geothermincolia</taxon>
        <taxon>Candidatus Geothermincolales</taxon>
        <taxon>Candidatus Geothermincolaceae</taxon>
        <taxon>Candidatus Solincola</taxon>
    </lineage>
</organism>